<keyword evidence="4" id="KW-0418">Kinase</keyword>
<dbReference type="GO" id="GO:0008902">
    <property type="term" value="F:hydroxymethylpyrimidine kinase activity"/>
    <property type="evidence" value="ECO:0007669"/>
    <property type="project" value="UniProtKB-EC"/>
</dbReference>
<proteinExistence type="predicted"/>
<protein>
    <recommendedName>
        <fullName evidence="2">hydroxymethylpyrimidine kinase</fullName>
        <ecNumber evidence="2">2.7.1.49</ecNumber>
    </recommendedName>
</protein>
<dbReference type="InterPro" id="IPR013749">
    <property type="entry name" value="PM/HMP-P_kinase-1"/>
</dbReference>
<dbReference type="InterPro" id="IPR004399">
    <property type="entry name" value="HMP/HMP-P_kinase_dom"/>
</dbReference>
<organism evidence="4">
    <name type="scientific">uncultured gamma proteobacterium HF0010_10D20</name>
    <dbReference type="NCBI Taxonomy" id="723561"/>
    <lineage>
        <taxon>Bacteria</taxon>
        <taxon>Pseudomonadati</taxon>
        <taxon>Pseudomonadota</taxon>
        <taxon>Gammaproteobacteria</taxon>
        <taxon>environmental samples</taxon>
    </lineage>
</organism>
<evidence type="ECO:0000313" key="4">
    <source>
        <dbReference type="EMBL" id="ADI21343.1"/>
    </source>
</evidence>
<feature type="domain" description="Pyridoxamine kinase/Phosphomethylpyrimidine kinase" evidence="3">
    <location>
        <begin position="12"/>
        <end position="245"/>
    </location>
</feature>
<dbReference type="Gene3D" id="3.40.1190.20">
    <property type="match status" value="1"/>
</dbReference>
<dbReference type="UniPathway" id="UPA00060">
    <property type="reaction ID" value="UER00138"/>
</dbReference>
<sequence>MKKKILIIGGHDPSGGAGVMMDANICRLNECHPLTLITSETVQNSQKSKDNFPAKEKIFKKQLDFILDDIKPDAIKIGLIGSYEIARAIKNFLVKTKIPVVIDPVIGPTSGKSFLNKKAIEFMRDELLPLASIVTPNEDELLKLSNKNNIENSIRFFYELGIKNTLVTGKIKNNKIVNYLFSDGSDPLQFKNHLLKGNFHGTGCMLSSLLTIFLAKKFSVVDSCEKASNQTSSYLKLFKKIGKGQKLL</sequence>
<evidence type="ECO:0000256" key="1">
    <source>
        <dbReference type="ARBA" id="ARBA00004948"/>
    </source>
</evidence>
<dbReference type="InterPro" id="IPR029056">
    <property type="entry name" value="Ribokinase-like"/>
</dbReference>
<dbReference type="GO" id="GO:0005829">
    <property type="term" value="C:cytosol"/>
    <property type="evidence" value="ECO:0007669"/>
    <property type="project" value="TreeGrafter"/>
</dbReference>
<comment type="pathway">
    <text evidence="1">Cofactor biosynthesis; thiamine diphosphate biosynthesis.</text>
</comment>
<dbReference type="GO" id="GO:0008972">
    <property type="term" value="F:phosphomethylpyrimidine kinase activity"/>
    <property type="evidence" value="ECO:0007669"/>
    <property type="project" value="InterPro"/>
</dbReference>
<dbReference type="SUPFAM" id="SSF53613">
    <property type="entry name" value="Ribokinase-like"/>
    <property type="match status" value="1"/>
</dbReference>
<dbReference type="PANTHER" id="PTHR20858">
    <property type="entry name" value="PHOSPHOMETHYLPYRIMIDINE KINASE"/>
    <property type="match status" value="1"/>
</dbReference>
<dbReference type="Pfam" id="PF08543">
    <property type="entry name" value="Phos_pyr_kin"/>
    <property type="match status" value="1"/>
</dbReference>
<dbReference type="AlphaFoldDB" id="E7C1L9"/>
<dbReference type="PANTHER" id="PTHR20858:SF17">
    <property type="entry name" value="HYDROXYMETHYLPYRIMIDINE_PHOSPHOMETHYLPYRIMIDINE KINASE THI20-RELATED"/>
    <property type="match status" value="1"/>
</dbReference>
<keyword evidence="4" id="KW-0808">Transferase</keyword>
<evidence type="ECO:0000256" key="2">
    <source>
        <dbReference type="ARBA" id="ARBA00012135"/>
    </source>
</evidence>
<accession>E7C1L9</accession>
<evidence type="ECO:0000259" key="3">
    <source>
        <dbReference type="Pfam" id="PF08543"/>
    </source>
</evidence>
<dbReference type="GO" id="GO:0009229">
    <property type="term" value="P:thiamine diphosphate biosynthetic process"/>
    <property type="evidence" value="ECO:0007669"/>
    <property type="project" value="UniProtKB-UniPathway"/>
</dbReference>
<name>E7C1L9_9GAMM</name>
<dbReference type="EC" id="2.7.1.49" evidence="2"/>
<reference evidence="4" key="1">
    <citation type="submission" date="2010-01" db="EMBL/GenBank/DDBJ databases">
        <title>Genome fragments of uncultured bacteria from the North Pacific subtropical Gyre.</title>
        <authorList>
            <person name="Pham V.D."/>
            <person name="Delong E.F."/>
        </authorList>
    </citation>
    <scope>NUCLEOTIDE SEQUENCE</scope>
</reference>
<dbReference type="CDD" id="cd01169">
    <property type="entry name" value="HMPP_kinase"/>
    <property type="match status" value="1"/>
</dbReference>
<dbReference type="GO" id="GO:0009228">
    <property type="term" value="P:thiamine biosynthetic process"/>
    <property type="evidence" value="ECO:0007669"/>
    <property type="project" value="InterPro"/>
</dbReference>
<dbReference type="EMBL" id="GU567951">
    <property type="protein sequence ID" value="ADI21343.1"/>
    <property type="molecule type" value="Genomic_DNA"/>
</dbReference>